<evidence type="ECO:0000256" key="4">
    <source>
        <dbReference type="ARBA" id="ARBA00022692"/>
    </source>
</evidence>
<dbReference type="NCBIfam" id="TIGR00350">
    <property type="entry name" value="lytR_cpsA_psr"/>
    <property type="match status" value="1"/>
</dbReference>
<dbReference type="EMBL" id="MLQR01000050">
    <property type="protein sequence ID" value="OIJ10450.1"/>
    <property type="molecule type" value="Genomic_DNA"/>
</dbReference>
<dbReference type="Gene3D" id="3.40.630.190">
    <property type="entry name" value="LCP protein"/>
    <property type="match status" value="1"/>
</dbReference>
<evidence type="ECO:0000313" key="15">
    <source>
        <dbReference type="Proteomes" id="UP000179524"/>
    </source>
</evidence>
<evidence type="ECO:0000256" key="8">
    <source>
        <dbReference type="ARBA" id="ARBA00023136"/>
    </source>
</evidence>
<keyword evidence="9" id="KW-0804">Transcription</keyword>
<feature type="domain" description="Cell envelope-related transcriptional attenuator" evidence="13">
    <location>
        <begin position="94"/>
        <end position="239"/>
    </location>
</feature>
<evidence type="ECO:0000256" key="5">
    <source>
        <dbReference type="ARBA" id="ARBA00022968"/>
    </source>
</evidence>
<keyword evidence="4 12" id="KW-0812">Transmembrane</keyword>
<evidence type="ECO:0000256" key="11">
    <source>
        <dbReference type="ARBA" id="ARBA00040752"/>
    </source>
</evidence>
<sequence length="331" mass="38351">MTRKGSPTRNKPKKSKKKPIYIALSILIILAISTVVYSTYQFENARKQSLKLIEDNSNQHEFEEIEFNASKDQFKELIRVLLLGVDKEEDGAARSDTIMIAQYQPKQGKIKLISLMRDTYVTIPGYRNNKINTAFFLGGPELLRKTIKDNFDIDLHYYAMIDFDGFQRVVDIIAPDGIKIDIERRMYYSKGRDHIDFQPGLQSLDGQQALNYVRFRSDHENDFGRVRRQQEVLTILKDELLTFSGITRLPKLLGSIEPYIQTNIQNKQFLDYGTNFFLKPIEKVETITIPVKGSFVDARYDHAGAVLELDIEKNKQAIKEFLELDQEFAYD</sequence>
<evidence type="ECO:0000256" key="10">
    <source>
        <dbReference type="ARBA" id="ARBA00037178"/>
    </source>
</evidence>
<dbReference type="InterPro" id="IPR004474">
    <property type="entry name" value="LytR_CpsA_psr"/>
</dbReference>
<dbReference type="PANTHER" id="PTHR33392">
    <property type="entry name" value="POLYISOPRENYL-TEICHOIC ACID--PEPTIDOGLYCAN TEICHOIC ACID TRANSFERASE TAGU"/>
    <property type="match status" value="1"/>
</dbReference>
<keyword evidence="7" id="KW-0805">Transcription regulation</keyword>
<evidence type="ECO:0000256" key="7">
    <source>
        <dbReference type="ARBA" id="ARBA00023015"/>
    </source>
</evidence>
<dbReference type="PANTHER" id="PTHR33392:SF8">
    <property type="entry name" value="REGULATORY PROTEIN MSRR"/>
    <property type="match status" value="1"/>
</dbReference>
<accession>A0A1S2LDY8</accession>
<comment type="similarity">
    <text evidence="2">Belongs to the LytR/CpsA/Psr (LCP) family.</text>
</comment>
<comment type="subcellular location">
    <subcellularLocation>
        <location evidence="1">Cell membrane</location>
        <topology evidence="1">Single-pass type II membrane protein</topology>
    </subcellularLocation>
</comment>
<comment type="function">
    <text evidence="10">Involved in SarA attenuation. Affects resistance to oxacillin and teicoplanin, as well as the synthesis of virulence factors.</text>
</comment>
<evidence type="ECO:0000256" key="6">
    <source>
        <dbReference type="ARBA" id="ARBA00022989"/>
    </source>
</evidence>
<feature type="transmembrane region" description="Helical" evidence="12">
    <location>
        <begin position="20"/>
        <end position="40"/>
    </location>
</feature>
<evidence type="ECO:0000256" key="9">
    <source>
        <dbReference type="ARBA" id="ARBA00023163"/>
    </source>
</evidence>
<dbReference type="OrthoDB" id="9782542at2"/>
<dbReference type="InterPro" id="IPR050922">
    <property type="entry name" value="LytR/CpsA/Psr_CW_biosynth"/>
</dbReference>
<evidence type="ECO:0000259" key="13">
    <source>
        <dbReference type="Pfam" id="PF03816"/>
    </source>
</evidence>
<dbReference type="RefSeq" id="WP_071311023.1">
    <property type="nucleotide sequence ID" value="NZ_MLQR01000050.1"/>
</dbReference>
<evidence type="ECO:0000256" key="2">
    <source>
        <dbReference type="ARBA" id="ARBA00006068"/>
    </source>
</evidence>
<reference evidence="14 15" key="1">
    <citation type="submission" date="2016-10" db="EMBL/GenBank/DDBJ databases">
        <title>Draft genome sequences of four alkaliphilic bacteria belonging to the Anaerobacillus genus.</title>
        <authorList>
            <person name="Bassil N.M."/>
            <person name="Lloyd J.R."/>
        </authorList>
    </citation>
    <scope>NUCLEOTIDE SEQUENCE [LARGE SCALE GENOMIC DNA]</scope>
    <source>
        <strain evidence="14 15">DSM 18345</strain>
    </source>
</reference>
<proteinExistence type="inferred from homology"/>
<protein>
    <recommendedName>
        <fullName evidence="11">Regulatory protein MsrR</fullName>
    </recommendedName>
</protein>
<keyword evidence="6 12" id="KW-1133">Transmembrane helix</keyword>
<gene>
    <name evidence="14" type="ORF">BKP37_18100</name>
</gene>
<comment type="caution">
    <text evidence="14">The sequence shown here is derived from an EMBL/GenBank/DDBJ whole genome shotgun (WGS) entry which is preliminary data.</text>
</comment>
<dbReference type="Proteomes" id="UP000179524">
    <property type="component" value="Unassembled WGS sequence"/>
</dbReference>
<keyword evidence="15" id="KW-1185">Reference proteome</keyword>
<keyword evidence="5" id="KW-0735">Signal-anchor</keyword>
<dbReference type="AlphaFoldDB" id="A0A1S2LDY8"/>
<evidence type="ECO:0000256" key="12">
    <source>
        <dbReference type="SAM" id="Phobius"/>
    </source>
</evidence>
<evidence type="ECO:0000256" key="1">
    <source>
        <dbReference type="ARBA" id="ARBA00004401"/>
    </source>
</evidence>
<evidence type="ECO:0000256" key="3">
    <source>
        <dbReference type="ARBA" id="ARBA00022475"/>
    </source>
</evidence>
<keyword evidence="8 12" id="KW-0472">Membrane</keyword>
<keyword evidence="3" id="KW-1003">Cell membrane</keyword>
<organism evidence="14 15">
    <name type="scientific">Anaerobacillus alkalilacustris</name>
    <dbReference type="NCBI Taxonomy" id="393763"/>
    <lineage>
        <taxon>Bacteria</taxon>
        <taxon>Bacillati</taxon>
        <taxon>Bacillota</taxon>
        <taxon>Bacilli</taxon>
        <taxon>Bacillales</taxon>
        <taxon>Bacillaceae</taxon>
        <taxon>Anaerobacillus</taxon>
    </lineage>
</organism>
<evidence type="ECO:0000313" key="14">
    <source>
        <dbReference type="EMBL" id="OIJ10450.1"/>
    </source>
</evidence>
<dbReference type="GO" id="GO:0005886">
    <property type="term" value="C:plasma membrane"/>
    <property type="evidence" value="ECO:0007669"/>
    <property type="project" value="UniProtKB-SubCell"/>
</dbReference>
<name>A0A1S2LDY8_9BACI</name>
<dbReference type="GO" id="GO:0071555">
    <property type="term" value="P:cell wall organization"/>
    <property type="evidence" value="ECO:0007669"/>
    <property type="project" value="UniProtKB-KW"/>
</dbReference>
<dbReference type="Pfam" id="PF03816">
    <property type="entry name" value="LytR_cpsA_psr"/>
    <property type="match status" value="1"/>
</dbReference>